<keyword evidence="2" id="KW-1185">Reference proteome</keyword>
<evidence type="ECO:0008006" key="3">
    <source>
        <dbReference type="Google" id="ProtNLM"/>
    </source>
</evidence>
<name>A0A8D4VNP6_9GAMM</name>
<protein>
    <recommendedName>
        <fullName evidence="3">Carboxypeptidase regulatory-like domain-containing protein</fullName>
    </recommendedName>
</protein>
<dbReference type="AlphaFoldDB" id="A0A8D4VNP6"/>
<dbReference type="RefSeq" id="WP_054772591.1">
    <property type="nucleotide sequence ID" value="NZ_AP019782.1"/>
</dbReference>
<dbReference type="PROSITE" id="PS51257">
    <property type="entry name" value="PROKAR_LIPOPROTEIN"/>
    <property type="match status" value="1"/>
</dbReference>
<dbReference type="Proteomes" id="UP000824988">
    <property type="component" value="Chromosome"/>
</dbReference>
<reference evidence="1" key="1">
    <citation type="submission" date="2019-06" db="EMBL/GenBank/DDBJ databases">
        <title>Complete genome sequence of Methylogaea oryzae strain JCM16910.</title>
        <authorList>
            <person name="Asakawa S."/>
        </authorList>
    </citation>
    <scope>NUCLEOTIDE SEQUENCE</scope>
    <source>
        <strain evidence="1">E10</strain>
    </source>
</reference>
<evidence type="ECO:0000313" key="1">
    <source>
        <dbReference type="EMBL" id="BBL70569.1"/>
    </source>
</evidence>
<evidence type="ECO:0000313" key="2">
    <source>
        <dbReference type="Proteomes" id="UP000824988"/>
    </source>
</evidence>
<dbReference type="EMBL" id="AP019782">
    <property type="protein sequence ID" value="BBL70569.1"/>
    <property type="molecule type" value="Genomic_DNA"/>
</dbReference>
<accession>A0A8D4VNP6</accession>
<sequence>MTKSPDYAGFPFRRWCGYGLAALVIAVLAGCGESNPGAAAVAAPATLSGSVIGDEGPVKEAQVELQDSHGQVLGKTALHGGSRYSLPAPKSGAYPVVIVATTAGGETLKAVLTKAVVTDQDLTPMSTLLVEAAQQLGGFTDENIAKAARAAIGQRQVQGGSRSSSGFKGDLTKQYGGWH</sequence>
<proteinExistence type="predicted"/>
<dbReference type="KEGG" id="moz:MoryE10_11750"/>
<organism evidence="1 2">
    <name type="scientific">Methylogaea oryzae</name>
    <dbReference type="NCBI Taxonomy" id="1295382"/>
    <lineage>
        <taxon>Bacteria</taxon>
        <taxon>Pseudomonadati</taxon>
        <taxon>Pseudomonadota</taxon>
        <taxon>Gammaproteobacteria</taxon>
        <taxon>Methylococcales</taxon>
        <taxon>Methylococcaceae</taxon>
        <taxon>Methylogaea</taxon>
    </lineage>
</organism>
<gene>
    <name evidence="1" type="ORF">MoryE10_11750</name>
</gene>